<evidence type="ECO:0000313" key="2">
    <source>
        <dbReference type="Proteomes" id="UP000319130"/>
    </source>
</evidence>
<name>A0A523WB80_UNCAE</name>
<comment type="caution">
    <text evidence="1">The sequence shown here is derived from an EMBL/GenBank/DDBJ whole genome shotgun (WGS) entry which is preliminary data.</text>
</comment>
<gene>
    <name evidence="1" type="ORF">E3J48_01355</name>
</gene>
<reference evidence="1 2" key="1">
    <citation type="submission" date="2019-03" db="EMBL/GenBank/DDBJ databases">
        <title>Metabolic potential of uncultured bacteria and archaea associated with petroleum seepage in deep-sea sediments.</title>
        <authorList>
            <person name="Dong X."/>
            <person name="Hubert C."/>
        </authorList>
    </citation>
    <scope>NUCLEOTIDE SEQUENCE [LARGE SCALE GENOMIC DNA]</scope>
    <source>
        <strain evidence="1">E29_bin52</strain>
    </source>
</reference>
<dbReference type="Proteomes" id="UP000319130">
    <property type="component" value="Unassembled WGS sequence"/>
</dbReference>
<sequence>MKRASVIGMLAALIIGGVTCMSFADVFFYGGGGTWGCKPTDYNRSLQSEADEWVDTWGGEVTGVDKFDGASRWVGGVGYETPSYGSVRLEYVVDRGYAGWQWRDLGWDEQLEIKDKTVWTGFWLWWEYWWACERFRFKPYVALGGGSCGASRERTVPVENLTGGWDWYEWDLNAEREIGYGLLVGSEFLLIPKVYGFAEIGWQQLKFTTWTIGTHDYPSFEGHELDEEFDASGWFGRIGVRCRPW</sequence>
<accession>A0A523WB80</accession>
<organism evidence="1 2">
    <name type="scientific">Aerophobetes bacterium</name>
    <dbReference type="NCBI Taxonomy" id="2030807"/>
    <lineage>
        <taxon>Bacteria</taxon>
        <taxon>Candidatus Aerophobota</taxon>
    </lineage>
</organism>
<protein>
    <submittedName>
        <fullName evidence="1">Uncharacterized protein</fullName>
    </submittedName>
</protein>
<proteinExistence type="predicted"/>
<evidence type="ECO:0000313" key="1">
    <source>
        <dbReference type="EMBL" id="TET64221.1"/>
    </source>
</evidence>
<dbReference type="EMBL" id="SOIZ01000062">
    <property type="protein sequence ID" value="TET64221.1"/>
    <property type="molecule type" value="Genomic_DNA"/>
</dbReference>
<dbReference type="AlphaFoldDB" id="A0A523WB80"/>